<protein>
    <recommendedName>
        <fullName evidence="3">STAS domain-containing protein</fullName>
    </recommendedName>
</protein>
<dbReference type="AlphaFoldDB" id="A0A1Q8C686"/>
<proteinExistence type="predicted"/>
<comment type="caution">
    <text evidence="1">The sequence shown here is derived from an EMBL/GenBank/DDBJ whole genome shotgun (WGS) entry which is preliminary data.</text>
</comment>
<keyword evidence="2" id="KW-1185">Reference proteome</keyword>
<gene>
    <name evidence="1" type="ORF">BU204_32550</name>
</gene>
<evidence type="ECO:0000313" key="2">
    <source>
        <dbReference type="Proteomes" id="UP000185596"/>
    </source>
</evidence>
<dbReference type="Proteomes" id="UP000185596">
    <property type="component" value="Unassembled WGS sequence"/>
</dbReference>
<name>A0A1Q8C686_9PSEU</name>
<dbReference type="STRING" id="1912961.BU204_32550"/>
<reference evidence="1 2" key="1">
    <citation type="submission" date="2016-12" db="EMBL/GenBank/DDBJ databases">
        <title>The draft genome sequence of Actinophytocola sp. 11-183.</title>
        <authorList>
            <person name="Wang W."/>
            <person name="Yuan L."/>
        </authorList>
    </citation>
    <scope>NUCLEOTIDE SEQUENCE [LARGE SCALE GENOMIC DNA]</scope>
    <source>
        <strain evidence="1 2">11-183</strain>
    </source>
</reference>
<dbReference type="EMBL" id="MSIE01000082">
    <property type="protein sequence ID" value="OLF09876.1"/>
    <property type="molecule type" value="Genomic_DNA"/>
</dbReference>
<dbReference type="RefSeq" id="WP_075129641.1">
    <property type="nucleotide sequence ID" value="NZ_MSIE01000082.1"/>
</dbReference>
<sequence>MDGERIRGAEKPFSTRPDGWNELRLLDSITAGSLDTRINEISDRDWQGPIDLDLSGASSVDITALQYILALLNERGRKQLATAFSVPKAEKVRDCVGAWGFPTAASIVFKSSIRTLLWRGDRPFISERRRLYGKEGAQARRSTNAYARLVETRFFRFGAHVFNTDPQIDSIIEAEWSRWRSPLVMGFLESCLQDRGPEIARVVIYELLVSALRRPRADLVSIIPFADDPDVVRTGEGHLSISVWDNGKTMIEPLRVALDAGAANQPSVPAGDRFHVESSGWTPSVKRYVGGWKPRGDATDEELLLCSLFPVQPQVGERQGYGLRALYRCVIDLFGGSLEVRTGNQLMNLRGWSRGRRRTSRAYQAEICRIGGRQFNGNMITVRIPVSHGT</sequence>
<evidence type="ECO:0008006" key="3">
    <source>
        <dbReference type="Google" id="ProtNLM"/>
    </source>
</evidence>
<organism evidence="1 2">
    <name type="scientific">Actinophytocola xanthii</name>
    <dbReference type="NCBI Taxonomy" id="1912961"/>
    <lineage>
        <taxon>Bacteria</taxon>
        <taxon>Bacillati</taxon>
        <taxon>Actinomycetota</taxon>
        <taxon>Actinomycetes</taxon>
        <taxon>Pseudonocardiales</taxon>
        <taxon>Pseudonocardiaceae</taxon>
    </lineage>
</organism>
<dbReference type="OrthoDB" id="3656108at2"/>
<accession>A0A1Q8C686</accession>
<evidence type="ECO:0000313" key="1">
    <source>
        <dbReference type="EMBL" id="OLF09876.1"/>
    </source>
</evidence>